<evidence type="ECO:0000256" key="4">
    <source>
        <dbReference type="ARBA" id="ARBA00022448"/>
    </source>
</evidence>
<evidence type="ECO:0000256" key="10">
    <source>
        <dbReference type="ARBA" id="ARBA00023065"/>
    </source>
</evidence>
<evidence type="ECO:0000313" key="15">
    <source>
        <dbReference type="Proteomes" id="UP000827721"/>
    </source>
</evidence>
<keyword evidence="11 13" id="KW-0472">Membrane</keyword>
<feature type="repeat" description="PPR" evidence="12">
    <location>
        <begin position="128"/>
        <end position="162"/>
    </location>
</feature>
<organism evidence="14 15">
    <name type="scientific">Xanthoceras sorbifolium</name>
    <dbReference type="NCBI Taxonomy" id="99658"/>
    <lineage>
        <taxon>Eukaryota</taxon>
        <taxon>Viridiplantae</taxon>
        <taxon>Streptophyta</taxon>
        <taxon>Embryophyta</taxon>
        <taxon>Tracheophyta</taxon>
        <taxon>Spermatophyta</taxon>
        <taxon>Magnoliopsida</taxon>
        <taxon>eudicotyledons</taxon>
        <taxon>Gunneridae</taxon>
        <taxon>Pentapetalae</taxon>
        <taxon>rosids</taxon>
        <taxon>malvids</taxon>
        <taxon>Sapindales</taxon>
        <taxon>Sapindaceae</taxon>
        <taxon>Xanthoceroideae</taxon>
        <taxon>Xanthoceras</taxon>
    </lineage>
</organism>
<dbReference type="InterPro" id="IPR004131">
    <property type="entry name" value="PPase-energised_H-pump"/>
</dbReference>
<dbReference type="PANTHER" id="PTHR47939:SF13">
    <property type="entry name" value="OS03G0201400 PROTEIN"/>
    <property type="match status" value="1"/>
</dbReference>
<evidence type="ECO:0000256" key="7">
    <source>
        <dbReference type="ARBA" id="ARBA00022842"/>
    </source>
</evidence>
<keyword evidence="9 13" id="KW-1133">Transmembrane helix</keyword>
<feature type="repeat" description="PPR" evidence="12">
    <location>
        <begin position="229"/>
        <end position="263"/>
    </location>
</feature>
<dbReference type="PANTHER" id="PTHR47939">
    <property type="entry name" value="MEMBRANE-ASSOCIATED SALT-INDUCIBLE PROTEIN-LIKE"/>
    <property type="match status" value="1"/>
</dbReference>
<evidence type="ECO:0000256" key="8">
    <source>
        <dbReference type="ARBA" id="ARBA00022967"/>
    </source>
</evidence>
<evidence type="ECO:0000256" key="9">
    <source>
        <dbReference type="ARBA" id="ARBA00022989"/>
    </source>
</evidence>
<dbReference type="Proteomes" id="UP000827721">
    <property type="component" value="Unassembled WGS sequence"/>
</dbReference>
<feature type="repeat" description="PPR" evidence="12">
    <location>
        <begin position="403"/>
        <end position="437"/>
    </location>
</feature>
<dbReference type="EMBL" id="JAFEMO010000009">
    <property type="protein sequence ID" value="KAH7564831.1"/>
    <property type="molecule type" value="Genomic_DNA"/>
</dbReference>
<feature type="transmembrane region" description="Helical" evidence="13">
    <location>
        <begin position="869"/>
        <end position="892"/>
    </location>
</feature>
<dbReference type="NCBIfam" id="TIGR00756">
    <property type="entry name" value="PPR"/>
    <property type="match status" value="4"/>
</dbReference>
<feature type="repeat" description="PPR" evidence="12">
    <location>
        <begin position="299"/>
        <end position="333"/>
    </location>
</feature>
<comment type="caution">
    <text evidence="14">The sequence shown here is derived from an EMBL/GenBank/DDBJ whole genome shotgun (WGS) entry which is preliminary data.</text>
</comment>
<feature type="repeat" description="PPR" evidence="12">
    <location>
        <begin position="508"/>
        <end position="542"/>
    </location>
</feature>
<comment type="subcellular location">
    <subcellularLocation>
        <location evidence="1">Endomembrane system</location>
        <topology evidence="1">Multi-pass membrane protein</topology>
    </subcellularLocation>
</comment>
<name>A0ABQ8HKF0_9ROSI</name>
<keyword evidence="7" id="KW-0460">Magnesium</keyword>
<proteinExistence type="inferred from homology"/>
<sequence length="896" mass="99296">MLWRCKICLRYTRQAGHGIFRRSFHHRIPSSKVQELWSLESLDDPCEYLSSRTKPIVLTHDIVHATLLNCPSDLIALSFFIWCAKQPEYFHDARSVNCMVGVVHSLTRHFRTVRGVVGELGSVGCVRKAQTYLLLLRVYWHGGMYEMVFEAFEEMSRAGFTPNTFARNVVMDVLFKSGDVDAGIRVLKETPLPNFLSFKIALCNLCKLNDAISVKDVLRIMLERGFYPNVETFEMVLNCFCKMGQIGEVYQVLGLITTLGISLSLYGWSLLIDWFCRLSRLGMAGYLLEKMVESGHSPNVVTFTPLIKGFMETKMDSHAFRILEIMKSKGLLPDLVLYNVLIDCLSKIGRYDDALEFFVGLSNWKLVPDSYTFSSLLSTLCLSRRFAVSPKLVGRLVVEMNFDLVAYNSLLNYLCKAGFPTHAVELYNYMVDQGFTPDKYSFVGLLSGLCGARRFDEAINVYQGIVMICPALDAHVHTVIMDRLIRVGKCHKAIGLFRRAIVGKYSLDVVLYTVAICGLLKGGRIGEASTLYSQIKEIGLSPNAHTYNVMLFGFCKERDIKMVQQLLQEINEAGIKLECGTFIRVTSFVFKYHPSSSASNLLIEMCNLGLIPEEAMCLSLFDGFYPLVKVGSANGEFLKGYLEDNQLPDTSSSDELSDVAASVEWAVSSAEFPDDISQDSAIGYGTRCLFSSSDMVLELRCSPVCSVGGVIYTKVADVGADLVGKVEQGIPEDDLQNLAVIADLVGDNVGDCAARGADLSESIAAEIISAVILGDHGSTFAWACSAVGRTAQEVVNEIRRQFIKRPDIMEYKEKPDYGRCVAIVASASLREMRKPGALAIISRIVVGFLFRILGYYIGQPLLGAKVVAALLMFAIVSGILMALFLNTAVGAWDNAK</sequence>
<dbReference type="InterPro" id="IPR002885">
    <property type="entry name" value="PPR_rpt"/>
</dbReference>
<protein>
    <recommendedName>
        <fullName evidence="3">H(+)-exporting diphosphatase</fullName>
        <ecNumber evidence="3">7.1.3.1</ecNumber>
    </recommendedName>
</protein>
<keyword evidence="6" id="KW-0677">Repeat</keyword>
<evidence type="ECO:0000256" key="3">
    <source>
        <dbReference type="ARBA" id="ARBA00013242"/>
    </source>
</evidence>
<reference evidence="14 15" key="1">
    <citation type="submission" date="2021-02" db="EMBL/GenBank/DDBJ databases">
        <title>Plant Genome Project.</title>
        <authorList>
            <person name="Zhang R.-G."/>
        </authorList>
    </citation>
    <scope>NUCLEOTIDE SEQUENCE [LARGE SCALE GENOMIC DNA]</scope>
    <source>
        <tissue evidence="14">Leaves</tissue>
    </source>
</reference>
<dbReference type="Pfam" id="PF13041">
    <property type="entry name" value="PPR_2"/>
    <property type="match status" value="4"/>
</dbReference>
<keyword evidence="5 13" id="KW-0812">Transmembrane</keyword>
<dbReference type="InterPro" id="IPR050667">
    <property type="entry name" value="PPR-containing_protein"/>
</dbReference>
<keyword evidence="15" id="KW-1185">Reference proteome</keyword>
<evidence type="ECO:0000256" key="6">
    <source>
        <dbReference type="ARBA" id="ARBA00022737"/>
    </source>
</evidence>
<dbReference type="Pfam" id="PF03030">
    <property type="entry name" value="H_PPase"/>
    <property type="match status" value="2"/>
</dbReference>
<evidence type="ECO:0000313" key="14">
    <source>
        <dbReference type="EMBL" id="KAH7564831.1"/>
    </source>
</evidence>
<dbReference type="EC" id="7.1.3.1" evidence="3"/>
<keyword evidence="10" id="KW-0406">Ion transport</keyword>
<feature type="transmembrane region" description="Helical" evidence="13">
    <location>
        <begin position="249"/>
        <end position="271"/>
    </location>
</feature>
<feature type="repeat" description="PPR" evidence="12">
    <location>
        <begin position="334"/>
        <end position="368"/>
    </location>
</feature>
<dbReference type="InterPro" id="IPR011990">
    <property type="entry name" value="TPR-like_helical_dom_sf"/>
</dbReference>
<keyword evidence="8" id="KW-1278">Translocase</keyword>
<accession>A0ABQ8HKF0</accession>
<keyword evidence="4" id="KW-0813">Transport</keyword>
<evidence type="ECO:0000256" key="2">
    <source>
        <dbReference type="ARBA" id="ARBA00007626"/>
    </source>
</evidence>
<evidence type="ECO:0000256" key="1">
    <source>
        <dbReference type="ARBA" id="ARBA00004127"/>
    </source>
</evidence>
<gene>
    <name evidence="14" type="ORF">JRO89_XS09G0035200</name>
</gene>
<evidence type="ECO:0000256" key="11">
    <source>
        <dbReference type="ARBA" id="ARBA00023136"/>
    </source>
</evidence>
<comment type="similarity">
    <text evidence="2">Belongs to the PPR family. P subfamily.</text>
</comment>
<evidence type="ECO:0000256" key="5">
    <source>
        <dbReference type="ARBA" id="ARBA00022692"/>
    </source>
</evidence>
<feature type="transmembrane region" description="Helical" evidence="13">
    <location>
        <begin position="836"/>
        <end position="857"/>
    </location>
</feature>
<dbReference type="PROSITE" id="PS51375">
    <property type="entry name" value="PPR"/>
    <property type="match status" value="8"/>
</dbReference>
<dbReference type="Pfam" id="PF01535">
    <property type="entry name" value="PPR"/>
    <property type="match status" value="1"/>
</dbReference>
<evidence type="ECO:0000256" key="13">
    <source>
        <dbReference type="SAM" id="Phobius"/>
    </source>
</evidence>
<evidence type="ECO:0000256" key="12">
    <source>
        <dbReference type="PROSITE-ProRule" id="PRU00708"/>
    </source>
</evidence>
<dbReference type="Gene3D" id="1.25.40.10">
    <property type="entry name" value="Tetratricopeptide repeat domain"/>
    <property type="match status" value="5"/>
</dbReference>
<feature type="repeat" description="PPR" evidence="12">
    <location>
        <begin position="543"/>
        <end position="577"/>
    </location>
</feature>
<feature type="repeat" description="PPR" evidence="12">
    <location>
        <begin position="264"/>
        <end position="298"/>
    </location>
</feature>